<dbReference type="Gene3D" id="3.40.50.1110">
    <property type="entry name" value="SGNH hydrolase"/>
    <property type="match status" value="1"/>
</dbReference>
<dbReference type="InterPro" id="IPR013830">
    <property type="entry name" value="SGNH_hydro"/>
</dbReference>
<evidence type="ECO:0000259" key="1">
    <source>
        <dbReference type="Pfam" id="PF13472"/>
    </source>
</evidence>
<dbReference type="InterPro" id="IPR036514">
    <property type="entry name" value="SGNH_hydro_sf"/>
</dbReference>
<dbReference type="InterPro" id="IPR051532">
    <property type="entry name" value="Ester_Hydrolysis_Enzymes"/>
</dbReference>
<sequence length="206" mass="21916">MAELRLLALGDSYTIGEDVAPTQAWPAQLARALSKCGHACAAPTVLARTGWTTGDLLAALAPAALAPPYDLVTLQIGVNDQYRERAPGEFQRDFDALLVRALRLAGERAARVLGVSIPDWGVTPFARQDARTSQTIAAAIDQFNALSQTRVLRVGAGWVDVTACSRRAGRAPGQLCADGLHPGAAQYARWVDNALLPAILHQLQQG</sequence>
<reference evidence="3" key="1">
    <citation type="submission" date="2013-08" db="EMBL/GenBank/DDBJ databases">
        <authorList>
            <person name="Mendez C."/>
            <person name="Richter M."/>
            <person name="Ferrer M."/>
            <person name="Sanchez J."/>
        </authorList>
    </citation>
    <scope>NUCLEOTIDE SEQUENCE</scope>
</reference>
<dbReference type="Pfam" id="PF13472">
    <property type="entry name" value="Lipase_GDSL_2"/>
    <property type="match status" value="1"/>
</dbReference>
<reference evidence="3" key="2">
    <citation type="journal article" date="2014" name="ISME J.">
        <title>Microbial stratification in low pH oxic and suboxic macroscopic growths along an acid mine drainage.</title>
        <authorList>
            <person name="Mendez-Garcia C."/>
            <person name="Mesa V."/>
            <person name="Sprenger R.R."/>
            <person name="Richter M."/>
            <person name="Diez M.S."/>
            <person name="Solano J."/>
            <person name="Bargiela R."/>
            <person name="Golyshina O.V."/>
            <person name="Manteca A."/>
            <person name="Ramos J.L."/>
            <person name="Gallego J.R."/>
            <person name="Llorente I."/>
            <person name="Martins Dos Santos V.A."/>
            <person name="Jensen O.N."/>
            <person name="Pelaez A.I."/>
            <person name="Sanchez J."/>
            <person name="Ferrer M."/>
        </authorList>
    </citation>
    <scope>NUCLEOTIDE SEQUENCE</scope>
</reference>
<name>T0ZEJ0_9ZZZZ</name>
<evidence type="ECO:0000313" key="2">
    <source>
        <dbReference type="EMBL" id="EQD40338.1"/>
    </source>
</evidence>
<dbReference type="AlphaFoldDB" id="T0ZEJ0"/>
<protein>
    <recommendedName>
        <fullName evidence="1">SGNH hydrolase-type esterase domain-containing protein</fullName>
    </recommendedName>
</protein>
<dbReference type="GO" id="GO:0004622">
    <property type="term" value="F:phosphatidylcholine lysophospholipase activity"/>
    <property type="evidence" value="ECO:0007669"/>
    <property type="project" value="TreeGrafter"/>
</dbReference>
<organism evidence="3">
    <name type="scientific">mine drainage metagenome</name>
    <dbReference type="NCBI Taxonomy" id="410659"/>
    <lineage>
        <taxon>unclassified sequences</taxon>
        <taxon>metagenomes</taxon>
        <taxon>ecological metagenomes</taxon>
    </lineage>
</organism>
<comment type="caution">
    <text evidence="3">The sequence shown here is derived from an EMBL/GenBank/DDBJ whole genome shotgun (WGS) entry which is preliminary data.</text>
</comment>
<dbReference type="SUPFAM" id="SSF52266">
    <property type="entry name" value="SGNH hydrolase"/>
    <property type="match status" value="1"/>
</dbReference>
<proteinExistence type="predicted"/>
<accession>T0ZEJ0</accession>
<gene>
    <name evidence="2" type="ORF">B1B_14955</name>
    <name evidence="3" type="ORF">B2A_09877</name>
</gene>
<dbReference type="EMBL" id="AUZZ01007128">
    <property type="protein sequence ID" value="EQD43493.1"/>
    <property type="molecule type" value="Genomic_DNA"/>
</dbReference>
<dbReference type="PANTHER" id="PTHR30383:SF5">
    <property type="entry name" value="SGNH HYDROLASE-TYPE ESTERASE DOMAIN-CONTAINING PROTEIN"/>
    <property type="match status" value="1"/>
</dbReference>
<feature type="domain" description="SGNH hydrolase-type esterase" evidence="1">
    <location>
        <begin position="8"/>
        <end position="189"/>
    </location>
</feature>
<dbReference type="PANTHER" id="PTHR30383">
    <property type="entry name" value="THIOESTERASE 1/PROTEASE 1/LYSOPHOSPHOLIPASE L1"/>
    <property type="match status" value="1"/>
</dbReference>
<dbReference type="EMBL" id="AUZY01009946">
    <property type="protein sequence ID" value="EQD40338.1"/>
    <property type="molecule type" value="Genomic_DNA"/>
</dbReference>
<evidence type="ECO:0000313" key="3">
    <source>
        <dbReference type="EMBL" id="EQD43493.1"/>
    </source>
</evidence>